<name>A0A2T3IIM6_9GAMM</name>
<evidence type="ECO:0000256" key="10">
    <source>
        <dbReference type="HAMAP-Rule" id="MF_01486"/>
    </source>
</evidence>
<protein>
    <recommendedName>
        <fullName evidence="10">RecBCD enzyme subunit RecC</fullName>
    </recommendedName>
    <alternativeName>
        <fullName evidence="10">Exonuclease V subunit RecC</fullName>
        <shortName evidence="10">ExoV subunit RecC</shortName>
    </alternativeName>
    <alternativeName>
        <fullName evidence="10">Helicase/nuclease RecBCD subunit RecC</fullName>
    </alternativeName>
</protein>
<keyword evidence="3 10" id="KW-0227">DNA damage</keyword>
<comment type="miscellaneous">
    <text evidence="10">In the RecBCD complex, RecB has a slow 3'-5' helicase, an exonuclease activity and loads RecA onto ssDNA, RecD has a fast 5'-3' helicase activity, while RecC stimulates the ATPase and processivity of the RecB helicase and contributes to recognition of the Chi site.</text>
</comment>
<dbReference type="InterPro" id="IPR011335">
    <property type="entry name" value="Restrct_endonuc-II-like"/>
</dbReference>
<dbReference type="GO" id="GO:0016020">
    <property type="term" value="C:membrane"/>
    <property type="evidence" value="ECO:0007669"/>
    <property type="project" value="InterPro"/>
</dbReference>
<organism evidence="12 13">
    <name type="scientific">Photobacterium lutimaris</name>
    <dbReference type="NCBI Taxonomy" id="388278"/>
    <lineage>
        <taxon>Bacteria</taxon>
        <taxon>Pseudomonadati</taxon>
        <taxon>Pseudomonadota</taxon>
        <taxon>Gammaproteobacteria</taxon>
        <taxon>Vibrionales</taxon>
        <taxon>Vibrionaceae</taxon>
        <taxon>Photobacterium</taxon>
    </lineage>
</organism>
<keyword evidence="9 10" id="KW-0234">DNA repair</keyword>
<dbReference type="GO" id="GO:0007156">
    <property type="term" value="P:homophilic cell adhesion via plasma membrane adhesion molecules"/>
    <property type="evidence" value="ECO:0007669"/>
    <property type="project" value="InterPro"/>
</dbReference>
<dbReference type="CDD" id="cd22353">
    <property type="entry name" value="RecC_C-like"/>
    <property type="match status" value="1"/>
</dbReference>
<sequence length="1156" mass="130397">MFTVYHSNQLDLLKSLLVELIRLEPLANPFEQEQILVQSPGMSQWLKLELAKSQGIAANIEFPLPATFIWNMFTHVLSDVPERSAFNKEAMTWKLLQVLPEQLSRPEFAPLANYLCDDPNLVKSYQLAEKIADIFDQYLVYRPEWIQAWESDAIDPELVEEHPWQPLLWQALYDHTLALGQSPYHRANLYDHFIETLDGYVQSGSPLPEGLPKRLFVFGISALPPRYLDALAALGKHIDVHLMFTNPCRHYWGDVRDRKFLARLAAKQRQQLQWCADHSEHGAVISPLKGDIDANVVDETHEGAVGNTLLASLGKLGRDNLYLLSDMEAYEVEAFVDVEPDSLLHAVQADILNLEDRINDEITESSHHKLAVAADDHSLSVHACHSPMREVEVLHDNLLAMLAQSPELSPRDIVVMVADINNYSPYIQAVFGNAPGDRYIPFSISDRSADQENPALLAFLRLLALPESRCQASELLELLEVPAVMARFGFDSDKFERVKLWIEEVGIRWGLDDDTAEEFALPRQQQNTWLFGLQRMLLGYAMPQEAGLYQGVLAYEEVQGMDAEMAGQLGLFIETLMHYRQQLAQPQPIASWIAALNQMLDDCFAVDIDGEMVLRMIRDKIQQLEQQLADAGYHTDITPAVMRDYLNGKLSGERVSQRFLAGQVNFCTLMPMRSIPFKVVCLLGMNDGVYPRSIPPEGFDLMAGRTRHGDRSRRDDDRYLFLEAIQSAQQALYISYVGRSIQDNSEKVPSVLVSELLEYCQQGYCLDGDEALPVDESAHKLVANLTHTHPLVPFSPQSFSGGNNSYAAEWLPVANQAFIEPDIFQSVPLEPDLSDDRAEGILELAELTRFWRLPVQYFFNRRLKVFFDGHQGGPEDDEPFALDGLGRYQLREALLTTFLDCQRPSQSQHPSSNGASRDQAFEQFARYQQAAGGLPVAQFGELELLEERAQIEQLADSVAQFMAQPLPDVEVDCVVTVAGRGIRLQGWLKHVTQQGLVRYRPGKIRAQDILACWLDHLCFAVMKPSLPTYLIGVDGCWQLEPVSAQYAMEQLAVLIEGYDSGLTQPLPYFPRTAHAGIQACIDKKGQWCDDSASLAKADGKRAEAFNGGYMFDGEGNNSYIHRVWPLWDDELAAQLLQWETHILKPAVMQLREVEQG</sequence>
<dbReference type="PROSITE" id="PS50268">
    <property type="entry name" value="CADHERIN_2"/>
    <property type="match status" value="1"/>
</dbReference>
<dbReference type="Gene3D" id="1.10.10.160">
    <property type="match status" value="1"/>
</dbReference>
<dbReference type="RefSeq" id="WP_107351809.1">
    <property type="nucleotide sequence ID" value="NZ_PYMH01000026.1"/>
</dbReference>
<evidence type="ECO:0000256" key="8">
    <source>
        <dbReference type="ARBA" id="ARBA00023125"/>
    </source>
</evidence>
<keyword evidence="1 10" id="KW-0540">Nuclease</keyword>
<evidence type="ECO:0000256" key="5">
    <source>
        <dbReference type="ARBA" id="ARBA00022806"/>
    </source>
</evidence>
<evidence type="ECO:0000313" key="12">
    <source>
        <dbReference type="EMBL" id="PSU28198.1"/>
    </source>
</evidence>
<dbReference type="EMBL" id="PYMH01000026">
    <property type="protein sequence ID" value="PSU28198.1"/>
    <property type="molecule type" value="Genomic_DNA"/>
</dbReference>
<dbReference type="Proteomes" id="UP000241222">
    <property type="component" value="Unassembled WGS sequence"/>
</dbReference>
<feature type="domain" description="Cadherin" evidence="11">
    <location>
        <begin position="322"/>
        <end position="427"/>
    </location>
</feature>
<keyword evidence="4 10" id="KW-0378">Hydrolase</keyword>
<dbReference type="FunFam" id="3.40.50.300:FF:001153">
    <property type="entry name" value="RecBCD enzyme subunit RecC"/>
    <property type="match status" value="1"/>
</dbReference>
<dbReference type="GO" id="GO:0003678">
    <property type="term" value="F:DNA helicase activity"/>
    <property type="evidence" value="ECO:0007669"/>
    <property type="project" value="UniProtKB-UniRule"/>
</dbReference>
<dbReference type="GO" id="GO:0008854">
    <property type="term" value="F:exodeoxyribonuclease V activity"/>
    <property type="evidence" value="ECO:0007669"/>
    <property type="project" value="InterPro"/>
</dbReference>
<accession>A0A2T3IIM6</accession>
<dbReference type="NCBIfam" id="TIGR01450">
    <property type="entry name" value="recC"/>
    <property type="match status" value="1"/>
</dbReference>
<evidence type="ECO:0000256" key="3">
    <source>
        <dbReference type="ARBA" id="ARBA00022763"/>
    </source>
</evidence>
<dbReference type="Gene3D" id="1.10.10.990">
    <property type="match status" value="1"/>
</dbReference>
<dbReference type="Pfam" id="PF17946">
    <property type="entry name" value="RecC_C"/>
    <property type="match status" value="1"/>
</dbReference>
<comment type="similarity">
    <text evidence="10">Belongs to the RecC family.</text>
</comment>
<evidence type="ECO:0000259" key="11">
    <source>
        <dbReference type="PROSITE" id="PS50268"/>
    </source>
</evidence>
<reference evidence="12 13" key="1">
    <citation type="submission" date="2018-03" db="EMBL/GenBank/DDBJ databases">
        <title>Whole genome sequencing of Histamine producing bacteria.</title>
        <authorList>
            <person name="Butler K."/>
        </authorList>
    </citation>
    <scope>NUCLEOTIDE SEQUENCE [LARGE SCALE GENOMIC DNA]</scope>
    <source>
        <strain evidence="12 13">JCM 13586</strain>
    </source>
</reference>
<dbReference type="SUPFAM" id="SSF52980">
    <property type="entry name" value="Restriction endonuclease-like"/>
    <property type="match status" value="1"/>
</dbReference>
<comment type="subunit">
    <text evidence="10">Heterotrimer of RecB, RecC and RecD. All subunits contribute to DNA-binding.</text>
</comment>
<comment type="function">
    <text evidence="10">A helicase/nuclease that prepares dsDNA breaks (DSB) for recombinational DNA repair. Binds to DSBs and unwinds DNA via a highly rapid and processive ATP-dependent bidirectional helicase activity. Unwinds dsDNA until it encounters a Chi (crossover hotspot instigator) sequence from the 3' direction. Cuts ssDNA a few nucleotides 3' to the Chi site. The properties and activities of the enzyme are changed at Chi. The Chi-altered holoenzyme produces a long 3'-ssDNA overhang and facilitates RecA-binding to the ssDNA for homologous DNA recombination and repair. Holoenzyme degrades any linearized DNA that is unable to undergo homologous recombination. In the holoenzyme this subunit recognizes the wild-type Chi sequence, and when added to isolated RecB increases its ATP-dependent helicase processivity.</text>
</comment>
<keyword evidence="7 10" id="KW-0067">ATP-binding</keyword>
<evidence type="ECO:0000256" key="4">
    <source>
        <dbReference type="ARBA" id="ARBA00022801"/>
    </source>
</evidence>
<keyword evidence="13" id="KW-1185">Reference proteome</keyword>
<gene>
    <name evidence="10" type="primary">recC</name>
    <name evidence="12" type="ORF">C9I99_26355</name>
</gene>
<dbReference type="OrthoDB" id="9762834at2"/>
<dbReference type="AlphaFoldDB" id="A0A2T3IIM6"/>
<dbReference type="InterPro" id="IPR002126">
    <property type="entry name" value="Cadherin-like_dom"/>
</dbReference>
<dbReference type="NCBIfam" id="NF008289">
    <property type="entry name" value="PRK11069.1"/>
    <property type="match status" value="1"/>
</dbReference>
<dbReference type="GO" id="GO:0000724">
    <property type="term" value="P:double-strand break repair via homologous recombination"/>
    <property type="evidence" value="ECO:0007669"/>
    <property type="project" value="UniProtKB-UniRule"/>
</dbReference>
<dbReference type="Gene3D" id="3.40.50.300">
    <property type="entry name" value="P-loop containing nucleotide triphosphate hydrolases"/>
    <property type="match status" value="2"/>
</dbReference>
<dbReference type="PIRSF" id="PIRSF000980">
    <property type="entry name" value="RecC"/>
    <property type="match status" value="1"/>
</dbReference>
<dbReference type="InterPro" id="IPR013986">
    <property type="entry name" value="DExx_box_DNA_helicase_dom_sf"/>
</dbReference>
<comment type="caution">
    <text evidence="12">The sequence shown here is derived from an EMBL/GenBank/DDBJ whole genome shotgun (WGS) entry which is preliminary data.</text>
</comment>
<dbReference type="HAMAP" id="MF_01486">
    <property type="entry name" value="RecC"/>
    <property type="match status" value="1"/>
</dbReference>
<keyword evidence="8 10" id="KW-0238">DNA-binding</keyword>
<keyword evidence="6 10" id="KW-0269">Exonuclease</keyword>
<dbReference type="PANTHER" id="PTHR30591:SF1">
    <property type="entry name" value="RECBCD ENZYME SUBUNIT RECC"/>
    <property type="match status" value="1"/>
</dbReference>
<evidence type="ECO:0000256" key="6">
    <source>
        <dbReference type="ARBA" id="ARBA00022839"/>
    </source>
</evidence>
<dbReference type="InterPro" id="IPR041500">
    <property type="entry name" value="RecC_C"/>
</dbReference>
<evidence type="ECO:0000313" key="13">
    <source>
        <dbReference type="Proteomes" id="UP000241222"/>
    </source>
</evidence>
<dbReference type="InterPro" id="IPR006697">
    <property type="entry name" value="RecC"/>
</dbReference>
<evidence type="ECO:0000256" key="9">
    <source>
        <dbReference type="ARBA" id="ARBA00023204"/>
    </source>
</evidence>
<dbReference type="GO" id="GO:0003677">
    <property type="term" value="F:DNA binding"/>
    <property type="evidence" value="ECO:0007669"/>
    <property type="project" value="UniProtKB-UniRule"/>
</dbReference>
<keyword evidence="5 10" id="KW-0347">Helicase</keyword>
<dbReference type="SUPFAM" id="SSF52540">
    <property type="entry name" value="P-loop containing nucleoside triphosphate hydrolases"/>
    <property type="match status" value="2"/>
</dbReference>
<keyword evidence="2 10" id="KW-0547">Nucleotide-binding</keyword>
<proteinExistence type="inferred from homology"/>
<dbReference type="InterPro" id="IPR027417">
    <property type="entry name" value="P-loop_NTPase"/>
</dbReference>
<evidence type="ECO:0000256" key="1">
    <source>
        <dbReference type="ARBA" id="ARBA00022722"/>
    </source>
</evidence>
<evidence type="ECO:0000256" key="2">
    <source>
        <dbReference type="ARBA" id="ARBA00022741"/>
    </source>
</evidence>
<dbReference type="GO" id="GO:0009338">
    <property type="term" value="C:exodeoxyribonuclease V complex"/>
    <property type="evidence" value="ECO:0007669"/>
    <property type="project" value="InterPro"/>
</dbReference>
<dbReference type="Gene3D" id="3.40.50.10930">
    <property type="match status" value="1"/>
</dbReference>
<evidence type="ECO:0000256" key="7">
    <source>
        <dbReference type="ARBA" id="ARBA00022840"/>
    </source>
</evidence>
<dbReference type="Pfam" id="PF04257">
    <property type="entry name" value="Exonuc_V_gamma"/>
    <property type="match status" value="1"/>
</dbReference>
<dbReference type="GO" id="GO:0005509">
    <property type="term" value="F:calcium ion binding"/>
    <property type="evidence" value="ECO:0007669"/>
    <property type="project" value="InterPro"/>
</dbReference>
<dbReference type="GO" id="GO:0005524">
    <property type="term" value="F:ATP binding"/>
    <property type="evidence" value="ECO:0007669"/>
    <property type="project" value="UniProtKB-UniRule"/>
</dbReference>
<dbReference type="PANTHER" id="PTHR30591">
    <property type="entry name" value="RECBCD ENZYME SUBUNIT RECC"/>
    <property type="match status" value="1"/>
</dbReference>